<accession>A0ACD3RKP4</accession>
<evidence type="ECO:0000313" key="2">
    <source>
        <dbReference type="Proteomes" id="UP000793456"/>
    </source>
</evidence>
<gene>
    <name evidence="1" type="ORF">E3U43_003837</name>
</gene>
<sequence length="645" mass="72415">MSDGESDHSSSKERTQIVYHPKKRKTMRLSRALSDLVKYTKSVRVHDIETQGKGSSKSTPSLKYLHIFINCIFDASFLSGSSLQTVGRVYPSNYRVDSSNFNPQPYWNAGCHMVAMNYQTEGRMLELNQAKFSTNGNCGYILKPKCMNKAAFNPMLEDPLSGQRKTQLVLKIISGQQLPKPKDSMFGDRGEIIDPFVEVEIIGLPVDCTKQQTRVVDDNGFNPMWEETLVFNIKMPQIALVRFQVWDHDPIGRDFIGQRTVAFTSMMPGYRHVYLEGMAESSIFVHVAIIDATWKSKPSNRVQAARKHIQKAAQKHMMGHQKQPSLDFSVLSSEDGRAPHFRKDLDAISQDSRNWEMSPLVQGPAAKAAIHKGAMSEPVKRAHKVKIHDPPETRRGIFSRMSSTDSHHMGPAPYVKAESFDLETPPQNPFGSDRQNSIQEELENEPNDLTGSNRAEQEIVQTFDPEQPEQSEELPKESQPSKDITTEPEQPLETQTDSLPQPQPMPHPLPQPEAKSSPLIPPSSPARVRRTLEAPATPRLSTPIWIKARSHSCPRKHTTSPQTPMVKKQQAQNYSSCSSQVKPIPNGLCLSDSTSSSSDGSLEFVPSCVTTGAEQREGTLQREMKALFDQRMREIRCKSPLFLND</sequence>
<reference evidence="1" key="1">
    <citation type="submission" date="2018-11" db="EMBL/GenBank/DDBJ databases">
        <title>The sequence and de novo assembly of Larimichthys crocea genome using PacBio and Hi-C technologies.</title>
        <authorList>
            <person name="Xu P."/>
            <person name="Chen B."/>
            <person name="Zhou Z."/>
            <person name="Ke Q."/>
            <person name="Wu Y."/>
            <person name="Bai H."/>
            <person name="Pu F."/>
        </authorList>
    </citation>
    <scope>NUCLEOTIDE SEQUENCE</scope>
    <source>
        <tissue evidence="1">Muscle</tissue>
    </source>
</reference>
<dbReference type="Proteomes" id="UP000793456">
    <property type="component" value="Chromosome V"/>
</dbReference>
<keyword evidence="2" id="KW-1185">Reference proteome</keyword>
<proteinExistence type="predicted"/>
<name>A0ACD3RKP4_LARCR</name>
<comment type="caution">
    <text evidence="1">The sequence shown here is derived from an EMBL/GenBank/DDBJ whole genome shotgun (WGS) entry which is preliminary data.</text>
</comment>
<organism evidence="1 2">
    <name type="scientific">Larimichthys crocea</name>
    <name type="common">Large yellow croaker</name>
    <name type="synonym">Pseudosciaena crocea</name>
    <dbReference type="NCBI Taxonomy" id="215358"/>
    <lineage>
        <taxon>Eukaryota</taxon>
        <taxon>Metazoa</taxon>
        <taxon>Chordata</taxon>
        <taxon>Craniata</taxon>
        <taxon>Vertebrata</taxon>
        <taxon>Euteleostomi</taxon>
        <taxon>Actinopterygii</taxon>
        <taxon>Neopterygii</taxon>
        <taxon>Teleostei</taxon>
        <taxon>Neoteleostei</taxon>
        <taxon>Acanthomorphata</taxon>
        <taxon>Eupercaria</taxon>
        <taxon>Sciaenidae</taxon>
        <taxon>Larimichthys</taxon>
    </lineage>
</organism>
<protein>
    <submittedName>
        <fullName evidence="1">Uncharacterized protein</fullName>
    </submittedName>
</protein>
<evidence type="ECO:0000313" key="1">
    <source>
        <dbReference type="EMBL" id="TMS19516.1"/>
    </source>
</evidence>
<dbReference type="EMBL" id="CM011678">
    <property type="protein sequence ID" value="TMS19516.1"/>
    <property type="molecule type" value="Genomic_DNA"/>
</dbReference>